<feature type="chain" id="PRO_5036400512" evidence="1">
    <location>
        <begin position="18"/>
        <end position="220"/>
    </location>
</feature>
<evidence type="ECO:0000313" key="3">
    <source>
        <dbReference type="EMBL" id="KAF4654368.1"/>
    </source>
</evidence>
<dbReference type="AlphaFoldDB" id="A0A7J6L0V1"/>
<evidence type="ECO:0000313" key="4">
    <source>
        <dbReference type="Proteomes" id="UP000570595"/>
    </source>
</evidence>
<name>A0A7J6L0V1_PEROL</name>
<evidence type="ECO:0000256" key="1">
    <source>
        <dbReference type="SAM" id="SignalP"/>
    </source>
</evidence>
<comment type="caution">
    <text evidence="2">The sequence shown here is derived from an EMBL/GenBank/DDBJ whole genome shotgun (WGS) entry which is preliminary data.</text>
</comment>
<evidence type="ECO:0000313" key="5">
    <source>
        <dbReference type="Proteomes" id="UP000572268"/>
    </source>
</evidence>
<dbReference type="OrthoDB" id="10474584at2759"/>
<dbReference type="Proteomes" id="UP000570595">
    <property type="component" value="Unassembled WGS sequence"/>
</dbReference>
<sequence length="220" mass="23642">MKFFTTWLIATMVNASAQFIGKFSLVSPAANITADINEAAPGQCSISPQTLRLRGGPEKYIVDFAAVDGGFFSDFQVLANNLGFELSVVTFDGPGHFTIGTQVQGLLFIKEALPLPQGAYVYENDGLKMTVELTSQLKMTVSCTEGTEVSRTFEIEAGLGGLILDPFVEPHFRLLAATCVLHDLPTDIIGFVVSPATETRVYIEVGPGVGSKVFALEKVQ</sequence>
<dbReference type="EMBL" id="JABAHT010000726">
    <property type="protein sequence ID" value="KAF4652421.1"/>
    <property type="molecule type" value="Genomic_DNA"/>
</dbReference>
<protein>
    <submittedName>
        <fullName evidence="2">Uncharacterized protein</fullName>
    </submittedName>
</protein>
<keyword evidence="1" id="KW-0732">Signal</keyword>
<dbReference type="Proteomes" id="UP000572268">
    <property type="component" value="Unassembled WGS sequence"/>
</dbReference>
<accession>A0A7J6L0V1</accession>
<evidence type="ECO:0000313" key="2">
    <source>
        <dbReference type="EMBL" id="KAF4652421.1"/>
    </source>
</evidence>
<organism evidence="2 4">
    <name type="scientific">Perkinsus olseni</name>
    <name type="common">Perkinsus atlanticus</name>
    <dbReference type="NCBI Taxonomy" id="32597"/>
    <lineage>
        <taxon>Eukaryota</taxon>
        <taxon>Sar</taxon>
        <taxon>Alveolata</taxon>
        <taxon>Perkinsozoa</taxon>
        <taxon>Perkinsea</taxon>
        <taxon>Perkinsida</taxon>
        <taxon>Perkinsidae</taxon>
        <taxon>Perkinsus</taxon>
    </lineage>
</organism>
<gene>
    <name evidence="3" type="ORF">FOL46_008748</name>
    <name evidence="2" type="ORF">FOZ61_009688</name>
</gene>
<reference evidence="4 5" key="1">
    <citation type="submission" date="2020-04" db="EMBL/GenBank/DDBJ databases">
        <title>Perkinsus olseni comparative genomics.</title>
        <authorList>
            <person name="Bogema D.R."/>
        </authorList>
    </citation>
    <scope>NUCLEOTIDE SEQUENCE [LARGE SCALE GENOMIC DNA]</scope>
    <source>
        <strain evidence="2">ATCC PRA-179</strain>
        <strain evidence="3">ATCC PRA-31</strain>
    </source>
</reference>
<feature type="signal peptide" evidence="1">
    <location>
        <begin position="1"/>
        <end position="17"/>
    </location>
</feature>
<dbReference type="EMBL" id="JABANN010000726">
    <property type="protein sequence ID" value="KAF4654368.1"/>
    <property type="molecule type" value="Genomic_DNA"/>
</dbReference>
<proteinExistence type="predicted"/>